<organism evidence="4 5">
    <name type="scientific">Actinomadura livida</name>
    <dbReference type="NCBI Taxonomy" id="79909"/>
    <lineage>
        <taxon>Bacteria</taxon>
        <taxon>Bacillati</taxon>
        <taxon>Actinomycetota</taxon>
        <taxon>Actinomycetes</taxon>
        <taxon>Streptosporangiales</taxon>
        <taxon>Thermomonosporaceae</taxon>
        <taxon>Actinomadura</taxon>
    </lineage>
</organism>
<keyword evidence="6" id="KW-1185">Reference proteome</keyword>
<protein>
    <submittedName>
        <fullName evidence="4">3-(3-hydroxy-phenyl)propionate hydroxylase</fullName>
        <ecNumber evidence="4">1.14.13.127</ecNumber>
    </submittedName>
    <submittedName>
        <fullName evidence="3">Bifunctional 3-(3-hydroxy-phenyl)propionate/3-hydroxycinnamic acid hydroxylase</fullName>
    </submittedName>
</protein>
<reference evidence="4 5" key="2">
    <citation type="submission" date="2020-08" db="EMBL/GenBank/DDBJ databases">
        <title>Sequencing the genomes of 1000 actinobacteria strains.</title>
        <authorList>
            <person name="Klenk H.-P."/>
        </authorList>
    </citation>
    <scope>NUCLEOTIDE SEQUENCE [LARGE SCALE GENOMIC DNA]</scope>
    <source>
        <strain evidence="4 5">DSM 44772</strain>
    </source>
</reference>
<keyword evidence="1 4" id="KW-0560">Oxidoreductase</keyword>
<dbReference type="GO" id="GO:0071949">
    <property type="term" value="F:FAD binding"/>
    <property type="evidence" value="ECO:0007669"/>
    <property type="project" value="InterPro"/>
</dbReference>
<dbReference type="Proteomes" id="UP000549343">
    <property type="component" value="Unassembled WGS sequence"/>
</dbReference>
<dbReference type="Proteomes" id="UP001501427">
    <property type="component" value="Unassembled WGS sequence"/>
</dbReference>
<dbReference type="EC" id="1.14.13.127" evidence="4"/>
<dbReference type="InterPro" id="IPR036188">
    <property type="entry name" value="FAD/NAD-bd_sf"/>
</dbReference>
<evidence type="ECO:0000259" key="2">
    <source>
        <dbReference type="Pfam" id="PF01494"/>
    </source>
</evidence>
<dbReference type="Gene3D" id="3.50.50.60">
    <property type="entry name" value="FAD/NAD(P)-binding domain"/>
    <property type="match status" value="1"/>
</dbReference>
<reference evidence="3 6" key="1">
    <citation type="journal article" date="2019" name="Int. J. Syst. Evol. Microbiol.">
        <title>The Global Catalogue of Microorganisms (GCM) 10K type strain sequencing project: providing services to taxonomists for standard genome sequencing and annotation.</title>
        <authorList>
            <consortium name="The Broad Institute Genomics Platform"/>
            <consortium name="The Broad Institute Genome Sequencing Center for Infectious Disease"/>
            <person name="Wu L."/>
            <person name="Ma J."/>
        </authorList>
    </citation>
    <scope>NUCLEOTIDE SEQUENCE [LARGE SCALE GENOMIC DNA]</scope>
    <source>
        <strain evidence="3 6">JCM 10667</strain>
    </source>
</reference>
<name>A0A7W7MZD4_9ACTN</name>
<dbReference type="PRINTS" id="PR00420">
    <property type="entry name" value="RNGMNOXGNASE"/>
</dbReference>
<dbReference type="NCBIfam" id="NF004829">
    <property type="entry name" value="PRK06183.1-3"/>
    <property type="match status" value="1"/>
</dbReference>
<dbReference type="Pfam" id="PF01494">
    <property type="entry name" value="FAD_binding_3"/>
    <property type="match status" value="1"/>
</dbReference>
<dbReference type="InterPro" id="IPR050631">
    <property type="entry name" value="PheA/TfdB_FAD_monoxygenase"/>
</dbReference>
<dbReference type="InterPro" id="IPR002938">
    <property type="entry name" value="FAD-bd"/>
</dbReference>
<dbReference type="NCBIfam" id="NF004831">
    <property type="entry name" value="PRK06183.1-5"/>
    <property type="match status" value="1"/>
</dbReference>
<dbReference type="RefSeq" id="WP_184885508.1">
    <property type="nucleotide sequence ID" value="NZ_BAAAHD010000032.1"/>
</dbReference>
<dbReference type="EMBL" id="BAAAHD010000032">
    <property type="protein sequence ID" value="GAA0570658.1"/>
    <property type="molecule type" value="Genomic_DNA"/>
</dbReference>
<dbReference type="PANTHER" id="PTHR43476:SF3">
    <property type="entry name" value="FAD-BINDING MONOOXYGENASE"/>
    <property type="match status" value="1"/>
</dbReference>
<dbReference type="PANTHER" id="PTHR43476">
    <property type="entry name" value="3-(3-HYDROXY-PHENYL)PROPIONATE/3-HYDROXYCINNAMIC ACID HYDROXYLASE"/>
    <property type="match status" value="1"/>
</dbReference>
<dbReference type="GO" id="GO:0019622">
    <property type="term" value="P:3-(3-hydroxy)phenylpropionate catabolic process"/>
    <property type="evidence" value="ECO:0007669"/>
    <property type="project" value="TreeGrafter"/>
</dbReference>
<feature type="domain" description="FAD-binding" evidence="2">
    <location>
        <begin position="16"/>
        <end position="353"/>
    </location>
</feature>
<dbReference type="AlphaFoldDB" id="A0A7W7MZD4"/>
<evidence type="ECO:0000313" key="3">
    <source>
        <dbReference type="EMBL" id="GAA0570658.1"/>
    </source>
</evidence>
<dbReference type="SUPFAM" id="SSF51905">
    <property type="entry name" value="FAD/NAD(P)-binding domain"/>
    <property type="match status" value="1"/>
</dbReference>
<sequence length="554" mass="60327">MSDERPGPADRGTDAETEVLVVGAGPVGLTLANILGMHGRSVTVVESRETLIDYPRGVGLDDESLRTFQGIGLVDEVRRHTIPNQIMRFVDGRGELLAEMAPRSEELGWPKRNGFVQPLVDAELLAGLDRHPTVRVRWATTLERLDDDGSDVTVSVRGADGSAERLRADYVVGCDGGRSSARRMIGTTFDGTTSSTRWLVIDLADDPLGSPNSYVGADPVRPYASISIAHGIRRFEFMINDDESDAEAGSAAFARRLLAARVPRPDDVKIIRHRVYTHHSRIAGTFRKGRVLLAGDAAHLMPVWQGQGYNSGIRDAANLGWKLAAVLDGRAGDGLLDTYDAERRGHARAMIDLSTTVGKVISVRNPLLARLRDGVARRASLLPWLKQYIVEMRFKPMPRYERGALVPPDRPDSPVGRLFVQPRVRTADRPAGPVLLDEVAGNWFAVLSWNNDPAAILSAESRELWGSLGARFIRVVPAAQLGHATAADGVVIVGDDGALKAWFDRHRESVVFLRPDRFVAGAAIAQDADAVTRKLAHAMRLVSPDTARSREGAA</sequence>
<dbReference type="GO" id="GO:0008688">
    <property type="term" value="F:3-(3-hydroxyphenyl)propionate hydroxylase activity"/>
    <property type="evidence" value="ECO:0007669"/>
    <property type="project" value="UniProtKB-EC"/>
</dbReference>
<evidence type="ECO:0000313" key="6">
    <source>
        <dbReference type="Proteomes" id="UP001501427"/>
    </source>
</evidence>
<evidence type="ECO:0000313" key="5">
    <source>
        <dbReference type="Proteomes" id="UP000549343"/>
    </source>
</evidence>
<evidence type="ECO:0000256" key="1">
    <source>
        <dbReference type="ARBA" id="ARBA00023002"/>
    </source>
</evidence>
<accession>A0A7W7MZD4</accession>
<gene>
    <name evidence="4" type="ORF">F4557_004342</name>
    <name evidence="3" type="ORF">GCM10009546_36760</name>
</gene>
<comment type="caution">
    <text evidence="4">The sequence shown here is derived from an EMBL/GenBank/DDBJ whole genome shotgun (WGS) entry which is preliminary data.</text>
</comment>
<proteinExistence type="predicted"/>
<reference evidence="3" key="3">
    <citation type="submission" date="2023-12" db="EMBL/GenBank/DDBJ databases">
        <authorList>
            <person name="Sun Q."/>
            <person name="Inoue M."/>
        </authorList>
    </citation>
    <scope>NUCLEOTIDE SEQUENCE</scope>
    <source>
        <strain evidence="3">JCM 10667</strain>
    </source>
</reference>
<dbReference type="Gene3D" id="3.30.70.2450">
    <property type="match status" value="1"/>
</dbReference>
<evidence type="ECO:0000313" key="4">
    <source>
        <dbReference type="EMBL" id="MBB4775924.1"/>
    </source>
</evidence>
<dbReference type="EMBL" id="JACHMV010000001">
    <property type="protein sequence ID" value="MBB4775924.1"/>
    <property type="molecule type" value="Genomic_DNA"/>
</dbReference>